<sequence length="201" mass="23483">MICQNYAHLKYQNITYSIFIRQAQNRTVHNDAFQQNIYNARVKFDPISIVNSRSIQDLIFFLNLAINLASVQISLVSANTERYLLGFIDYWQILFSASNTKCHLNNLTINLFIQKFSQAKLFWLILEPLTCNLSHFSIPKFIAPCSPEKKYFLVTRCRIIFWSKPFPCVRKFYLKTLSKGNNVFYSSQSSPDTLKNQPNQT</sequence>
<name>A0A8S1YSU0_PAROT</name>
<evidence type="ECO:0000313" key="2">
    <source>
        <dbReference type="Proteomes" id="UP000683925"/>
    </source>
</evidence>
<comment type="caution">
    <text evidence="1">The sequence shown here is derived from an EMBL/GenBank/DDBJ whole genome shotgun (WGS) entry which is preliminary data.</text>
</comment>
<organism evidence="1 2">
    <name type="scientific">Paramecium octaurelia</name>
    <dbReference type="NCBI Taxonomy" id="43137"/>
    <lineage>
        <taxon>Eukaryota</taxon>
        <taxon>Sar</taxon>
        <taxon>Alveolata</taxon>
        <taxon>Ciliophora</taxon>
        <taxon>Intramacronucleata</taxon>
        <taxon>Oligohymenophorea</taxon>
        <taxon>Peniculida</taxon>
        <taxon>Parameciidae</taxon>
        <taxon>Paramecium</taxon>
    </lineage>
</organism>
<evidence type="ECO:0000313" key="1">
    <source>
        <dbReference type="EMBL" id="CAD8215384.1"/>
    </source>
</evidence>
<dbReference type="EMBL" id="CAJJDP010000244">
    <property type="protein sequence ID" value="CAD8215384.1"/>
    <property type="molecule type" value="Genomic_DNA"/>
</dbReference>
<protein>
    <submittedName>
        <fullName evidence="1">Uncharacterized protein</fullName>
    </submittedName>
</protein>
<accession>A0A8S1YSU0</accession>
<proteinExistence type="predicted"/>
<reference evidence="1" key="1">
    <citation type="submission" date="2021-01" db="EMBL/GenBank/DDBJ databases">
        <authorList>
            <consortium name="Genoscope - CEA"/>
            <person name="William W."/>
        </authorList>
    </citation>
    <scope>NUCLEOTIDE SEQUENCE</scope>
</reference>
<keyword evidence="2" id="KW-1185">Reference proteome</keyword>
<gene>
    <name evidence="1" type="ORF">POCTA_138.1.T2400001</name>
</gene>
<dbReference type="AlphaFoldDB" id="A0A8S1YSU0"/>
<dbReference type="Proteomes" id="UP000683925">
    <property type="component" value="Unassembled WGS sequence"/>
</dbReference>